<organism evidence="1 2">
    <name type="scientific">Pleuronectes platessa</name>
    <name type="common">European plaice</name>
    <dbReference type="NCBI Taxonomy" id="8262"/>
    <lineage>
        <taxon>Eukaryota</taxon>
        <taxon>Metazoa</taxon>
        <taxon>Chordata</taxon>
        <taxon>Craniata</taxon>
        <taxon>Vertebrata</taxon>
        <taxon>Euteleostomi</taxon>
        <taxon>Actinopterygii</taxon>
        <taxon>Neopterygii</taxon>
        <taxon>Teleostei</taxon>
        <taxon>Neoteleostei</taxon>
        <taxon>Acanthomorphata</taxon>
        <taxon>Carangaria</taxon>
        <taxon>Pleuronectiformes</taxon>
        <taxon>Pleuronectoidei</taxon>
        <taxon>Pleuronectidae</taxon>
        <taxon>Pleuronectes</taxon>
    </lineage>
</organism>
<gene>
    <name evidence="1" type="ORF">PLEPLA_LOCUS45281</name>
</gene>
<evidence type="ECO:0000313" key="2">
    <source>
        <dbReference type="Proteomes" id="UP001153269"/>
    </source>
</evidence>
<reference evidence="1" key="1">
    <citation type="submission" date="2020-03" db="EMBL/GenBank/DDBJ databases">
        <authorList>
            <person name="Weist P."/>
        </authorList>
    </citation>
    <scope>NUCLEOTIDE SEQUENCE</scope>
</reference>
<keyword evidence="2" id="KW-1185">Reference proteome</keyword>
<name>A0A9N7ZBY5_PLEPL</name>
<comment type="caution">
    <text evidence="1">The sequence shown here is derived from an EMBL/GenBank/DDBJ whole genome shotgun (WGS) entry which is preliminary data.</text>
</comment>
<dbReference type="EMBL" id="CADEAL010004343">
    <property type="protein sequence ID" value="CAB1457457.1"/>
    <property type="molecule type" value="Genomic_DNA"/>
</dbReference>
<protein>
    <submittedName>
        <fullName evidence="1">Uncharacterized protein</fullName>
    </submittedName>
</protein>
<evidence type="ECO:0000313" key="1">
    <source>
        <dbReference type="EMBL" id="CAB1457457.1"/>
    </source>
</evidence>
<dbReference type="AlphaFoldDB" id="A0A9N7ZBY5"/>
<accession>A0A9N7ZBY5</accession>
<proteinExistence type="predicted"/>
<sequence>MEKPTHFGPHVAHYKGRCEPEMGIETADTGAEPVVVHTFARECESLIYSSTWFIESTPAVRLQCSCLAPQLDSTKSPDLSRIHAPGE</sequence>
<dbReference type="Proteomes" id="UP001153269">
    <property type="component" value="Unassembled WGS sequence"/>
</dbReference>